<sequence length="33" mass="3754">MRLSIGRQQKTFVSNGSTHLFPPPLWKTLDKIG</sequence>
<gene>
    <name evidence="1" type="ORF">POPTR_001G236533</name>
</gene>
<dbReference type="EMBL" id="CM009290">
    <property type="protein sequence ID" value="RQO85284.1"/>
    <property type="molecule type" value="Genomic_DNA"/>
</dbReference>
<protein>
    <submittedName>
        <fullName evidence="1">Uncharacterized protein</fullName>
    </submittedName>
</protein>
<accession>A0A3N7FYI8</accession>
<keyword evidence="2" id="KW-1185">Reference proteome</keyword>
<dbReference type="InParanoid" id="A0A3N7FYI8"/>
<dbReference type="Gramene" id="Potri.001G236533.1.v4.1">
    <property type="protein sequence ID" value="Potri.001G236533.1.v4.1"/>
    <property type="gene ID" value="Potri.001G236533.v4.1"/>
</dbReference>
<name>A0A3N7FYI8_POPTR</name>
<evidence type="ECO:0000313" key="1">
    <source>
        <dbReference type="EMBL" id="RQO85284.1"/>
    </source>
</evidence>
<dbReference type="Proteomes" id="UP000006729">
    <property type="component" value="Chromosome 1"/>
</dbReference>
<dbReference type="AlphaFoldDB" id="A0A3N7FYI8"/>
<evidence type="ECO:0000313" key="2">
    <source>
        <dbReference type="Proteomes" id="UP000006729"/>
    </source>
</evidence>
<organism evidence="1 2">
    <name type="scientific">Populus trichocarpa</name>
    <name type="common">Western balsam poplar</name>
    <name type="synonym">Populus balsamifera subsp. trichocarpa</name>
    <dbReference type="NCBI Taxonomy" id="3694"/>
    <lineage>
        <taxon>Eukaryota</taxon>
        <taxon>Viridiplantae</taxon>
        <taxon>Streptophyta</taxon>
        <taxon>Embryophyta</taxon>
        <taxon>Tracheophyta</taxon>
        <taxon>Spermatophyta</taxon>
        <taxon>Magnoliopsida</taxon>
        <taxon>eudicotyledons</taxon>
        <taxon>Gunneridae</taxon>
        <taxon>Pentapetalae</taxon>
        <taxon>rosids</taxon>
        <taxon>fabids</taxon>
        <taxon>Malpighiales</taxon>
        <taxon>Salicaceae</taxon>
        <taxon>Saliceae</taxon>
        <taxon>Populus</taxon>
    </lineage>
</organism>
<reference evidence="1 2" key="1">
    <citation type="journal article" date="2006" name="Science">
        <title>The genome of black cottonwood, Populus trichocarpa (Torr. &amp; Gray).</title>
        <authorList>
            <person name="Tuskan G.A."/>
            <person name="Difazio S."/>
            <person name="Jansson S."/>
            <person name="Bohlmann J."/>
            <person name="Grigoriev I."/>
            <person name="Hellsten U."/>
            <person name="Putnam N."/>
            <person name="Ralph S."/>
            <person name="Rombauts S."/>
            <person name="Salamov A."/>
            <person name="Schein J."/>
            <person name="Sterck L."/>
            <person name="Aerts A."/>
            <person name="Bhalerao R.R."/>
            <person name="Bhalerao R.P."/>
            <person name="Blaudez D."/>
            <person name="Boerjan W."/>
            <person name="Brun A."/>
            <person name="Brunner A."/>
            <person name="Busov V."/>
            <person name="Campbell M."/>
            <person name="Carlson J."/>
            <person name="Chalot M."/>
            <person name="Chapman J."/>
            <person name="Chen G.L."/>
            <person name="Cooper D."/>
            <person name="Coutinho P.M."/>
            <person name="Couturier J."/>
            <person name="Covert S."/>
            <person name="Cronk Q."/>
            <person name="Cunningham R."/>
            <person name="Davis J."/>
            <person name="Degroeve S."/>
            <person name="Dejardin A."/>
            <person name="Depamphilis C."/>
            <person name="Detter J."/>
            <person name="Dirks B."/>
            <person name="Dubchak I."/>
            <person name="Duplessis S."/>
            <person name="Ehlting J."/>
            <person name="Ellis B."/>
            <person name="Gendler K."/>
            <person name="Goodstein D."/>
            <person name="Gribskov M."/>
            <person name="Grimwood J."/>
            <person name="Groover A."/>
            <person name="Gunter L."/>
            <person name="Hamberger B."/>
            <person name="Heinze B."/>
            <person name="Helariutta Y."/>
            <person name="Henrissat B."/>
            <person name="Holligan D."/>
            <person name="Holt R."/>
            <person name="Huang W."/>
            <person name="Islam-Faridi N."/>
            <person name="Jones S."/>
            <person name="Jones-Rhoades M."/>
            <person name="Jorgensen R."/>
            <person name="Joshi C."/>
            <person name="Kangasjarvi J."/>
            <person name="Karlsson J."/>
            <person name="Kelleher C."/>
            <person name="Kirkpatrick R."/>
            <person name="Kirst M."/>
            <person name="Kohler A."/>
            <person name="Kalluri U."/>
            <person name="Larimer F."/>
            <person name="Leebens-Mack J."/>
            <person name="Leple J.C."/>
            <person name="Locascio P."/>
            <person name="Lou Y."/>
            <person name="Lucas S."/>
            <person name="Martin F."/>
            <person name="Montanini B."/>
            <person name="Napoli C."/>
            <person name="Nelson D.R."/>
            <person name="Nelson C."/>
            <person name="Nieminen K."/>
            <person name="Nilsson O."/>
            <person name="Pereda V."/>
            <person name="Peter G."/>
            <person name="Philippe R."/>
            <person name="Pilate G."/>
            <person name="Poliakov A."/>
            <person name="Razumovskaya J."/>
            <person name="Richardson P."/>
            <person name="Rinaldi C."/>
            <person name="Ritland K."/>
            <person name="Rouze P."/>
            <person name="Ryaboy D."/>
            <person name="Schmutz J."/>
            <person name="Schrader J."/>
            <person name="Segerman B."/>
            <person name="Shin H."/>
            <person name="Siddiqui A."/>
            <person name="Sterky F."/>
            <person name="Terry A."/>
            <person name="Tsai C.J."/>
            <person name="Uberbacher E."/>
            <person name="Unneberg P."/>
            <person name="Vahala J."/>
            <person name="Wall K."/>
            <person name="Wessler S."/>
            <person name="Yang G."/>
            <person name="Yin T."/>
            <person name="Douglas C."/>
            <person name="Marra M."/>
            <person name="Sandberg G."/>
            <person name="Van de Peer Y."/>
            <person name="Rokhsar D."/>
        </authorList>
    </citation>
    <scope>NUCLEOTIDE SEQUENCE [LARGE SCALE GENOMIC DNA]</scope>
    <source>
        <strain evidence="2">cv. Nisqually</strain>
    </source>
</reference>
<proteinExistence type="predicted"/>